<evidence type="ECO:0000313" key="7">
    <source>
        <dbReference type="EMBL" id="OME73351.1"/>
    </source>
</evidence>
<gene>
    <name evidence="7" type="ORF">BSK65_06115</name>
</gene>
<dbReference type="EMBL" id="MPTW01000002">
    <property type="protein sequence ID" value="OME73351.1"/>
    <property type="molecule type" value="Genomic_DNA"/>
</dbReference>
<dbReference type="InterPro" id="IPR023296">
    <property type="entry name" value="Glyco_hydro_beta-prop_sf"/>
</dbReference>
<dbReference type="OrthoDB" id="9763933at2"/>
<evidence type="ECO:0000256" key="1">
    <source>
        <dbReference type="ARBA" id="ARBA00004834"/>
    </source>
</evidence>
<dbReference type="PANTHER" id="PTHR43301:SF3">
    <property type="entry name" value="ARABINAN ENDO-1,5-ALPHA-L-ARABINOSIDASE A-RELATED"/>
    <property type="match status" value="1"/>
</dbReference>
<name>A0A1R0ZMF8_9BACL</name>
<reference evidence="7 8" key="1">
    <citation type="submission" date="2016-11" db="EMBL/GenBank/DDBJ databases">
        <title>Paenibacillus species isolates.</title>
        <authorList>
            <person name="Beno S.M."/>
        </authorList>
    </citation>
    <scope>NUCLEOTIDE SEQUENCE [LARGE SCALE GENOMIC DNA]</scope>
    <source>
        <strain evidence="7 8">FSL H7-0443</strain>
    </source>
</reference>
<dbReference type="InterPro" id="IPR006710">
    <property type="entry name" value="Glyco_hydro_43"/>
</dbReference>
<proteinExistence type="inferred from homology"/>
<feature type="site" description="Important for catalytic activity, responsible for pKa modulation of the active site Glu and correct orientation of both the proton donor and substrate" evidence="5">
    <location>
        <position position="126"/>
    </location>
</feature>
<dbReference type="GO" id="GO:0004553">
    <property type="term" value="F:hydrolase activity, hydrolyzing O-glycosyl compounds"/>
    <property type="evidence" value="ECO:0007669"/>
    <property type="project" value="InterPro"/>
</dbReference>
<evidence type="ECO:0000256" key="2">
    <source>
        <dbReference type="ARBA" id="ARBA00009865"/>
    </source>
</evidence>
<evidence type="ECO:0000256" key="5">
    <source>
        <dbReference type="PIRSR" id="PIRSR606710-2"/>
    </source>
</evidence>
<protein>
    <submittedName>
        <fullName evidence="7">Glycoside hydrolase</fullName>
    </submittedName>
</protein>
<evidence type="ECO:0000313" key="8">
    <source>
        <dbReference type="Proteomes" id="UP000187425"/>
    </source>
</evidence>
<keyword evidence="3 6" id="KW-0378">Hydrolase</keyword>
<organism evidence="7 8">
    <name type="scientific">Paenibacillus odorifer</name>
    <dbReference type="NCBI Taxonomy" id="189426"/>
    <lineage>
        <taxon>Bacteria</taxon>
        <taxon>Bacillati</taxon>
        <taxon>Bacillota</taxon>
        <taxon>Bacilli</taxon>
        <taxon>Bacillales</taxon>
        <taxon>Paenibacillaceae</taxon>
        <taxon>Paenibacillus</taxon>
    </lineage>
</organism>
<evidence type="ECO:0000256" key="3">
    <source>
        <dbReference type="ARBA" id="ARBA00022801"/>
    </source>
</evidence>
<dbReference type="InterPro" id="IPR050727">
    <property type="entry name" value="GH43_arabinanases"/>
</dbReference>
<comment type="similarity">
    <text evidence="2 6">Belongs to the glycosyl hydrolase 43 family.</text>
</comment>
<dbReference type="Gene3D" id="2.115.10.20">
    <property type="entry name" value="Glycosyl hydrolase domain, family 43"/>
    <property type="match status" value="1"/>
</dbReference>
<dbReference type="GO" id="GO:0005975">
    <property type="term" value="P:carbohydrate metabolic process"/>
    <property type="evidence" value="ECO:0007669"/>
    <property type="project" value="InterPro"/>
</dbReference>
<sequence length="297" mass="33816">MHTTQIQIRDPFILRVDEEQLYYLYGTTDANPWTGKAQGFQAYRSHDLEEWEGPYSVFTPPPGFWAEQQFWAPEVHLYQDAYYMLASFKAENKPRGVQILKAQTPLGPFVPISETPITPPDWECLDGTLHIDEDQQPWIVFSHEWTQISDGAICCMPLSIDLRHALAPPQYMFTASQSGWSVSNTGDVIVHSGENYVTDGPFLHRTLSGKLLLLWSSYSSSGYAIGLARSQSGHIQGPWIHEPQPLFAQDGGHGMLFYTWQDELMLTIHQPNTVSFERPCFFSMEEIGDSVRIVNRI</sequence>
<dbReference type="AlphaFoldDB" id="A0A1R0ZMF8"/>
<evidence type="ECO:0000256" key="4">
    <source>
        <dbReference type="ARBA" id="ARBA00023295"/>
    </source>
</evidence>
<keyword evidence="4 6" id="KW-0326">Glycosidase</keyword>
<dbReference type="PANTHER" id="PTHR43301">
    <property type="entry name" value="ARABINAN ENDO-1,5-ALPHA-L-ARABINOSIDASE"/>
    <property type="match status" value="1"/>
</dbReference>
<dbReference type="Pfam" id="PF04616">
    <property type="entry name" value="Glyco_hydro_43"/>
    <property type="match status" value="1"/>
</dbReference>
<accession>A0A1R0ZMF8</accession>
<dbReference type="RefSeq" id="WP_076283696.1">
    <property type="nucleotide sequence ID" value="NZ_MPTW01000002.1"/>
</dbReference>
<comment type="pathway">
    <text evidence="1">Glycan metabolism; L-arabinan degradation.</text>
</comment>
<dbReference type="CDD" id="cd08981">
    <property type="entry name" value="GH43_Bt1873-like"/>
    <property type="match status" value="1"/>
</dbReference>
<comment type="caution">
    <text evidence="7">The sequence shown here is derived from an EMBL/GenBank/DDBJ whole genome shotgun (WGS) entry which is preliminary data.</text>
</comment>
<evidence type="ECO:0000256" key="6">
    <source>
        <dbReference type="RuleBase" id="RU361187"/>
    </source>
</evidence>
<dbReference type="SUPFAM" id="SSF75005">
    <property type="entry name" value="Arabinanase/levansucrase/invertase"/>
    <property type="match status" value="1"/>
</dbReference>
<dbReference type="Proteomes" id="UP000187425">
    <property type="component" value="Unassembled WGS sequence"/>
</dbReference>